<comment type="caution">
    <text evidence="2">The sequence shown here is derived from an EMBL/GenBank/DDBJ whole genome shotgun (WGS) entry which is preliminary data.</text>
</comment>
<feature type="compositionally biased region" description="Basic and acidic residues" evidence="1">
    <location>
        <begin position="178"/>
        <end position="187"/>
    </location>
</feature>
<feature type="non-terminal residue" evidence="2">
    <location>
        <position position="1"/>
    </location>
</feature>
<evidence type="ECO:0000256" key="1">
    <source>
        <dbReference type="SAM" id="MobiDB-lite"/>
    </source>
</evidence>
<name>A0A9N9HJW1_FUNMO</name>
<keyword evidence="3" id="KW-1185">Reference proteome</keyword>
<feature type="region of interest" description="Disordered" evidence="1">
    <location>
        <begin position="178"/>
        <end position="215"/>
    </location>
</feature>
<reference evidence="2" key="1">
    <citation type="submission" date="2021-06" db="EMBL/GenBank/DDBJ databases">
        <authorList>
            <person name="Kallberg Y."/>
            <person name="Tangrot J."/>
            <person name="Rosling A."/>
        </authorList>
    </citation>
    <scope>NUCLEOTIDE SEQUENCE</scope>
    <source>
        <strain evidence="2">87-6 pot B 2015</strain>
    </source>
</reference>
<sequence>KEENWTEDKRKEHNAYTKSLATIVASGAREQRPMALSALNTFTMFPSYSTSTATYQSEQFVIDLSHYHITTTYQFEQFVTDLSCLIRIQEANTDEVKDFWRGVERDRNSKEYETVLENLDMAFTVERTLEHNYYISEVGQRRRQVMKRTSENYQEKENKSNYSLRKKQRINYNEEEMFRRQCQDRETSPSPFRPAGNLPLPFDNSHESDDSDTGIESNCPAIINDVVGLQLGPLPRKESRWLVNDIDVSQKWHFFKEKSLELANREGLFVESHTQQILSLSHILLLKPKQHCPLMVEVFGDEILKMMHKDIIQRLTKQMEFDDEILIKLVRIVKRLQREEITRDNAVSELQILAVGRSYGECAILKAIRNIIERVPRATLKSPIGEVELCTTYIDPILSPLFMDPDRGIFLRWSNKEAVESKARKPIGRAKQSDAIINEIDQLSWNLSKGHGEAKVQEEGNNLYLLCTDLIRVAVFNKDAIDFYNMNCMLGFQVVGQHITFYLTTLLCDALYIMVEVGHVDVPMSLEQVPAFLTSLDTLLIISNAFWANCIVSTEKKDPSGRNTLATPSFKAIISKNRDRHRP</sequence>
<protein>
    <submittedName>
        <fullName evidence="2">5478_t:CDS:1</fullName>
    </submittedName>
</protein>
<dbReference type="Proteomes" id="UP000789375">
    <property type="component" value="Unassembled WGS sequence"/>
</dbReference>
<evidence type="ECO:0000313" key="3">
    <source>
        <dbReference type="Proteomes" id="UP000789375"/>
    </source>
</evidence>
<gene>
    <name evidence="2" type="ORF">FMOSSE_LOCUS13566</name>
</gene>
<dbReference type="EMBL" id="CAJVPP010008267">
    <property type="protein sequence ID" value="CAG8695652.1"/>
    <property type="molecule type" value="Genomic_DNA"/>
</dbReference>
<dbReference type="AlphaFoldDB" id="A0A9N9HJW1"/>
<evidence type="ECO:0000313" key="2">
    <source>
        <dbReference type="EMBL" id="CAG8695652.1"/>
    </source>
</evidence>
<organism evidence="2 3">
    <name type="scientific">Funneliformis mosseae</name>
    <name type="common">Endomycorrhizal fungus</name>
    <name type="synonym">Glomus mosseae</name>
    <dbReference type="NCBI Taxonomy" id="27381"/>
    <lineage>
        <taxon>Eukaryota</taxon>
        <taxon>Fungi</taxon>
        <taxon>Fungi incertae sedis</taxon>
        <taxon>Mucoromycota</taxon>
        <taxon>Glomeromycotina</taxon>
        <taxon>Glomeromycetes</taxon>
        <taxon>Glomerales</taxon>
        <taxon>Glomeraceae</taxon>
        <taxon>Funneliformis</taxon>
    </lineage>
</organism>
<proteinExistence type="predicted"/>
<feature type="non-terminal residue" evidence="2">
    <location>
        <position position="583"/>
    </location>
</feature>
<accession>A0A9N9HJW1</accession>